<dbReference type="InterPro" id="IPR045851">
    <property type="entry name" value="AMP-bd_C_sf"/>
</dbReference>
<dbReference type="PANTHER" id="PTHR43767:SF1">
    <property type="entry name" value="NONRIBOSOMAL PEPTIDE SYNTHASE PES1 (EUROFUNG)-RELATED"/>
    <property type="match status" value="1"/>
</dbReference>
<dbReference type="GO" id="GO:0004467">
    <property type="term" value="F:long-chain fatty acid-CoA ligase activity"/>
    <property type="evidence" value="ECO:0007669"/>
    <property type="project" value="UniProtKB-EC"/>
</dbReference>
<dbReference type="PANTHER" id="PTHR43767">
    <property type="entry name" value="LONG-CHAIN-FATTY-ACID--COA LIGASE"/>
    <property type="match status" value="1"/>
</dbReference>
<dbReference type="Pfam" id="PF13193">
    <property type="entry name" value="AMP-binding_C"/>
    <property type="match status" value="1"/>
</dbReference>
<dbReference type="PROSITE" id="PS00455">
    <property type="entry name" value="AMP_BINDING"/>
    <property type="match status" value="1"/>
</dbReference>
<dbReference type="InterPro" id="IPR050237">
    <property type="entry name" value="ATP-dep_AMP-bd_enzyme"/>
</dbReference>
<evidence type="ECO:0000313" key="5">
    <source>
        <dbReference type="Proteomes" id="UP000194225"/>
    </source>
</evidence>
<feature type="domain" description="AMP-dependent synthetase/ligase" evidence="2">
    <location>
        <begin position="57"/>
        <end position="422"/>
    </location>
</feature>
<accession>A0ABX3Y5A8</accession>
<organism evidence="4 5">
    <name type="scientific">Streptomyces platensis</name>
    <dbReference type="NCBI Taxonomy" id="58346"/>
    <lineage>
        <taxon>Bacteria</taxon>
        <taxon>Bacillati</taxon>
        <taxon>Actinomycetota</taxon>
        <taxon>Actinomycetes</taxon>
        <taxon>Kitasatosporales</taxon>
        <taxon>Streptomycetaceae</taxon>
        <taxon>Streptomyces</taxon>
    </lineage>
</organism>
<feature type="domain" description="AMP-binding enzyme C-terminal" evidence="3">
    <location>
        <begin position="470"/>
        <end position="561"/>
    </location>
</feature>
<comment type="caution">
    <text evidence="4">The sequence shown here is derived from an EMBL/GenBank/DDBJ whole genome shotgun (WGS) entry which is preliminary data.</text>
</comment>
<proteinExistence type="predicted"/>
<feature type="region of interest" description="Disordered" evidence="1">
    <location>
        <begin position="1"/>
        <end position="32"/>
    </location>
</feature>
<dbReference type="Proteomes" id="UP000194225">
    <property type="component" value="Unassembled WGS sequence"/>
</dbReference>
<gene>
    <name evidence="4" type="primary">lcfB_1</name>
    <name evidence="4" type="ORF">BG653_00208</name>
</gene>
<dbReference type="InterPro" id="IPR000873">
    <property type="entry name" value="AMP-dep_synth/lig_dom"/>
</dbReference>
<name>A0ABX3Y5A8_STRPT</name>
<dbReference type="Gene3D" id="3.40.50.12780">
    <property type="entry name" value="N-terminal domain of ligase-like"/>
    <property type="match status" value="1"/>
</dbReference>
<sequence length="578" mass="60933">MTYAISKGNPGPDQEGNGTGIPECNSGIGRAGDSTATGAPLESIDHLVGGPRIDDLLRRAAQRAPERLALAGQSGELSYAALDERVTRCAAALRTLAGEPGPDTVIGIAAVLDLPFALAYFGAARAGLVSAMFNPLLREERLEHVLKSSGTRVVIVPPAMYARIQAVRPHLPSLRTVVLTHREAEGEERVDNDHVPTLAELIDRAAPVVPAVATDAGAVANLQFTSGTTGAPKTVMLTHRNLTVNAAQTAHAHRLTEDSVLLNHLPTFHLMHLNIAVTVAATHILCPGDDGEQAVREAARRGATHLYSLPVRLSRLAVHPSLSGLAVPTLRAVLSGGSALPARTADILGGHFGVPVIQGYGLAETSPSTHFDSLDHPVTGSSGPPVPGTRCRIVDLETRAVLPVGERGEIQVSGPQLMKGYLGRSAQVVAPDGWFSTGDIGYADADGRLFVVDRVKDVFKCDNWLVSPLEIENVLLRSPAVADCAVFDHPDEFSGAVAHALVVLRNPDGGVEGGPAVEAAASASVDVVAAITRFANDQLPYYQHIKYCDVVGQIPRSPTGKVQRRELRNATLARRDSA</sequence>
<dbReference type="Gene3D" id="3.30.300.30">
    <property type="match status" value="1"/>
</dbReference>
<evidence type="ECO:0000259" key="2">
    <source>
        <dbReference type="Pfam" id="PF00501"/>
    </source>
</evidence>
<keyword evidence="4" id="KW-0436">Ligase</keyword>
<dbReference type="EC" id="6.2.1.3" evidence="4"/>
<evidence type="ECO:0000313" key="4">
    <source>
        <dbReference type="EMBL" id="OSY48331.1"/>
    </source>
</evidence>
<dbReference type="InterPro" id="IPR042099">
    <property type="entry name" value="ANL_N_sf"/>
</dbReference>
<evidence type="ECO:0000259" key="3">
    <source>
        <dbReference type="Pfam" id="PF13193"/>
    </source>
</evidence>
<dbReference type="InterPro" id="IPR020845">
    <property type="entry name" value="AMP-binding_CS"/>
</dbReference>
<dbReference type="EMBL" id="MIGA01000001">
    <property type="protein sequence ID" value="OSY48331.1"/>
    <property type="molecule type" value="Genomic_DNA"/>
</dbReference>
<protein>
    <submittedName>
        <fullName evidence="4">Long-chain-fatty-acid--CoA ligase</fullName>
        <ecNumber evidence="4">6.2.1.3</ecNumber>
    </submittedName>
</protein>
<dbReference type="InterPro" id="IPR025110">
    <property type="entry name" value="AMP-bd_C"/>
</dbReference>
<reference evidence="4 5" key="1">
    <citation type="submission" date="2016-09" db="EMBL/GenBank/DDBJ databases">
        <title>Streptomyces platensis DSM40041, a candidate organism with high potential of specific P450 cytochromes.</title>
        <authorList>
            <person name="Grumaz C."/>
            <person name="Vainshtein Y."/>
            <person name="Kirstahler P."/>
            <person name="Sohn K."/>
        </authorList>
    </citation>
    <scope>NUCLEOTIDE SEQUENCE [LARGE SCALE GENOMIC DNA]</scope>
    <source>
        <strain evidence="4 5">DSM 40041</strain>
    </source>
</reference>
<dbReference type="SUPFAM" id="SSF56801">
    <property type="entry name" value="Acetyl-CoA synthetase-like"/>
    <property type="match status" value="1"/>
</dbReference>
<evidence type="ECO:0000256" key="1">
    <source>
        <dbReference type="SAM" id="MobiDB-lite"/>
    </source>
</evidence>
<dbReference type="Pfam" id="PF00501">
    <property type="entry name" value="AMP-binding"/>
    <property type="match status" value="1"/>
</dbReference>
<keyword evidence="5" id="KW-1185">Reference proteome</keyword>